<sequence>MADIQRTTDTPLTPGTITTRAEMMERFGGGPQGGIVPSATTPNVLIYSDPASGEQSGYFDGWLAEEDESGGRIFEYTGHGEEDQTFEGTKGSGNRAILHHVNDKRALLVFKAAGKARDYPHLGVARTSGTKAQRYVGKFQLDPKQPYVVRQAPNRHNVMRRVIVFRMRPVEDLPLNAADVIPPADTTKSIPVPASVTTSAMVEPETNNHTSSARSAVPKTKAERREAKLTAAFQSFLEKQQHDVKRFQIKVKGLSSTLLTDLYDVTAHVLFEAKGTSSRKDIRMAVGQLMDYRRHVHPIDPKLAVLLPDEPHEDLRDLLESVGIALVYRDGDRFIGWPIVD</sequence>
<evidence type="ECO:0000313" key="3">
    <source>
        <dbReference type="EMBL" id="MXQ64541.1"/>
    </source>
</evidence>
<organism evidence="3 4">
    <name type="scientific">Actinomadura rayongensis</name>
    <dbReference type="NCBI Taxonomy" id="1429076"/>
    <lineage>
        <taxon>Bacteria</taxon>
        <taxon>Bacillati</taxon>
        <taxon>Actinomycetota</taxon>
        <taxon>Actinomycetes</taxon>
        <taxon>Streptosporangiales</taxon>
        <taxon>Thermomonosporaceae</taxon>
        <taxon>Actinomadura</taxon>
    </lineage>
</organism>
<feature type="region of interest" description="Disordered" evidence="1">
    <location>
        <begin position="201"/>
        <end position="220"/>
    </location>
</feature>
<keyword evidence="4" id="KW-1185">Reference proteome</keyword>
<accession>A0A6I4W512</accession>
<feature type="compositionally biased region" description="Polar residues" evidence="1">
    <location>
        <begin position="201"/>
        <end position="214"/>
    </location>
</feature>
<dbReference type="Proteomes" id="UP000431901">
    <property type="component" value="Unassembled WGS sequence"/>
</dbReference>
<name>A0A6I4W512_9ACTN</name>
<dbReference type="InterPro" id="IPR058712">
    <property type="entry name" value="SRA_ScoMcrA"/>
</dbReference>
<evidence type="ECO:0000259" key="2">
    <source>
        <dbReference type="Pfam" id="PF26348"/>
    </source>
</evidence>
<reference evidence="3 4" key="1">
    <citation type="submission" date="2019-12" db="EMBL/GenBank/DDBJ databases">
        <title>Nocardia macrotermitis sp. nov. and Nocardia aurantia sp. nov., isolated from the gut of the fungus growing-termite Macrotermes natalensis.</title>
        <authorList>
            <person name="Christine B."/>
            <person name="Rene B."/>
        </authorList>
    </citation>
    <scope>NUCLEOTIDE SEQUENCE [LARGE SCALE GENOMIC DNA]</scope>
    <source>
        <strain evidence="3 4">DSM 102126</strain>
    </source>
</reference>
<dbReference type="AlphaFoldDB" id="A0A6I4W512"/>
<dbReference type="Pfam" id="PF26348">
    <property type="entry name" value="SRA_ScoMcrA"/>
    <property type="match status" value="1"/>
</dbReference>
<proteinExistence type="predicted"/>
<evidence type="ECO:0000313" key="4">
    <source>
        <dbReference type="Proteomes" id="UP000431901"/>
    </source>
</evidence>
<dbReference type="OrthoDB" id="4939521at2"/>
<dbReference type="RefSeq" id="WP_161102759.1">
    <property type="nucleotide sequence ID" value="NZ_JBHLYI010000001.1"/>
</dbReference>
<evidence type="ECO:0000256" key="1">
    <source>
        <dbReference type="SAM" id="MobiDB-lite"/>
    </source>
</evidence>
<gene>
    <name evidence="3" type="ORF">GQ466_10875</name>
</gene>
<protein>
    <recommendedName>
        <fullName evidence="2">ScoMcrA-like SRA domain-containing protein</fullName>
    </recommendedName>
</protein>
<comment type="caution">
    <text evidence="3">The sequence shown here is derived from an EMBL/GenBank/DDBJ whole genome shotgun (WGS) entry which is preliminary data.</text>
</comment>
<dbReference type="EMBL" id="WUTW01000002">
    <property type="protein sequence ID" value="MXQ64541.1"/>
    <property type="molecule type" value="Genomic_DNA"/>
</dbReference>
<feature type="domain" description="ScoMcrA-like SRA" evidence="2">
    <location>
        <begin position="17"/>
        <end position="113"/>
    </location>
</feature>